<feature type="repeat" description="ANK" evidence="3">
    <location>
        <begin position="121"/>
        <end position="149"/>
    </location>
</feature>
<feature type="repeat" description="ANK" evidence="3">
    <location>
        <begin position="216"/>
        <end position="248"/>
    </location>
</feature>
<dbReference type="SMART" id="SM00248">
    <property type="entry name" value="ANK"/>
    <property type="match status" value="7"/>
</dbReference>
<sequence>MEIQALSGATVSQLHEEDLLCMVESGQSVKDLKKLLAGEVGYSRFRQRLFSEEMGELQDDMPVRKLPSLQLVILDFCAPEEANSEALLLACQNNRVVEVEQLLQKPLDPNRRGTGHPPVLPMSSAAAQGYLEVVRLLLEAGADKNAANQDGATALIKAAANGHLEVVRVLLEAGADKIAAKQDGAAALMIAAQNGHLEAVRALLEAGADKNAAMQNWGTALIMAADNGHLEVVRALLEAGADKIAAKQDGAAALMIAAQNGHLEVVRALLEAGADKNAAMQNGATALIMAADNGHLEVVRVLLDAGASFLPG</sequence>
<reference evidence="4 5" key="1">
    <citation type="submission" date="2024-02" db="EMBL/GenBank/DDBJ databases">
        <authorList>
            <person name="Chen Y."/>
            <person name="Shah S."/>
            <person name="Dougan E. K."/>
            <person name="Thang M."/>
            <person name="Chan C."/>
        </authorList>
    </citation>
    <scope>NUCLEOTIDE SEQUENCE [LARGE SCALE GENOMIC DNA]</scope>
</reference>
<dbReference type="PRINTS" id="PR01415">
    <property type="entry name" value="ANKYRIN"/>
</dbReference>
<dbReference type="Pfam" id="PF12796">
    <property type="entry name" value="Ank_2"/>
    <property type="match status" value="2"/>
</dbReference>
<dbReference type="InterPro" id="IPR036770">
    <property type="entry name" value="Ankyrin_rpt-contain_sf"/>
</dbReference>
<dbReference type="EMBL" id="CAXAMM010017202">
    <property type="protein sequence ID" value="CAK9040609.1"/>
    <property type="molecule type" value="Genomic_DNA"/>
</dbReference>
<keyword evidence="2 3" id="KW-0040">ANK repeat</keyword>
<evidence type="ECO:0008006" key="6">
    <source>
        <dbReference type="Google" id="ProtNLM"/>
    </source>
</evidence>
<dbReference type="PROSITE" id="PS50297">
    <property type="entry name" value="ANK_REP_REGION"/>
    <property type="match status" value="6"/>
</dbReference>
<dbReference type="Gene3D" id="1.25.40.20">
    <property type="entry name" value="Ankyrin repeat-containing domain"/>
    <property type="match status" value="3"/>
</dbReference>
<name>A0ABP0LPX7_9DINO</name>
<accession>A0ABP0LPX7</accession>
<dbReference type="PROSITE" id="PS50088">
    <property type="entry name" value="ANK_REPEAT"/>
    <property type="match status" value="6"/>
</dbReference>
<dbReference type="PANTHER" id="PTHR24188:SF29">
    <property type="entry name" value="GH09064P"/>
    <property type="match status" value="1"/>
</dbReference>
<feature type="repeat" description="ANK" evidence="3">
    <location>
        <begin position="150"/>
        <end position="182"/>
    </location>
</feature>
<organism evidence="4 5">
    <name type="scientific">Durusdinium trenchii</name>
    <dbReference type="NCBI Taxonomy" id="1381693"/>
    <lineage>
        <taxon>Eukaryota</taxon>
        <taxon>Sar</taxon>
        <taxon>Alveolata</taxon>
        <taxon>Dinophyceae</taxon>
        <taxon>Suessiales</taxon>
        <taxon>Symbiodiniaceae</taxon>
        <taxon>Durusdinium</taxon>
    </lineage>
</organism>
<evidence type="ECO:0000313" key="4">
    <source>
        <dbReference type="EMBL" id="CAK9040609.1"/>
    </source>
</evidence>
<evidence type="ECO:0000313" key="5">
    <source>
        <dbReference type="Proteomes" id="UP001642464"/>
    </source>
</evidence>
<protein>
    <recommendedName>
        <fullName evidence="6">Ankyrin repeat domain-containing protein 17</fullName>
    </recommendedName>
</protein>
<keyword evidence="1" id="KW-0677">Repeat</keyword>
<feature type="repeat" description="ANK" evidence="3">
    <location>
        <begin position="282"/>
        <end position="308"/>
    </location>
</feature>
<gene>
    <name evidence="4" type="ORF">SCF082_LOCUS23576</name>
</gene>
<dbReference type="Proteomes" id="UP001642464">
    <property type="component" value="Unassembled WGS sequence"/>
</dbReference>
<dbReference type="SUPFAM" id="SSF48403">
    <property type="entry name" value="Ankyrin repeat"/>
    <property type="match status" value="1"/>
</dbReference>
<evidence type="ECO:0000256" key="1">
    <source>
        <dbReference type="ARBA" id="ARBA00022737"/>
    </source>
</evidence>
<feature type="repeat" description="ANK" evidence="3">
    <location>
        <begin position="183"/>
        <end position="215"/>
    </location>
</feature>
<dbReference type="CDD" id="cd17039">
    <property type="entry name" value="Ubl_ubiquitin_like"/>
    <property type="match status" value="1"/>
</dbReference>
<evidence type="ECO:0000256" key="3">
    <source>
        <dbReference type="PROSITE-ProRule" id="PRU00023"/>
    </source>
</evidence>
<comment type="caution">
    <text evidence="4">The sequence shown here is derived from an EMBL/GenBank/DDBJ whole genome shotgun (WGS) entry which is preliminary data.</text>
</comment>
<proteinExistence type="predicted"/>
<feature type="repeat" description="ANK" evidence="3">
    <location>
        <begin position="249"/>
        <end position="281"/>
    </location>
</feature>
<dbReference type="InterPro" id="IPR002110">
    <property type="entry name" value="Ankyrin_rpt"/>
</dbReference>
<evidence type="ECO:0000256" key="2">
    <source>
        <dbReference type="ARBA" id="ARBA00023043"/>
    </source>
</evidence>
<keyword evidence="5" id="KW-1185">Reference proteome</keyword>
<dbReference type="PANTHER" id="PTHR24188">
    <property type="entry name" value="ANKYRIN REPEAT PROTEIN"/>
    <property type="match status" value="1"/>
</dbReference>